<evidence type="ECO:0000313" key="3">
    <source>
        <dbReference type="EMBL" id="KRT84437.1"/>
    </source>
</evidence>
<gene>
    <name evidence="3" type="ORF">AMK59_2598</name>
</gene>
<dbReference type="Gene3D" id="3.90.1150.10">
    <property type="entry name" value="Aspartate Aminotransferase, domain 1"/>
    <property type="match status" value="1"/>
</dbReference>
<evidence type="ECO:0000259" key="1">
    <source>
        <dbReference type="Pfam" id="PF00266"/>
    </source>
</evidence>
<sequence>FSLTSLSFDIFLTDVCYLDHAGSTLYSEKQMSNILSDFSNNLYSNPHSNSTSSKITHDCIDQVRYQILNHFNTNTDEYSVIFTNGATGALKLISESFDYNNGHFVYLQDNHTSVLGMRSNAPNVNVLKHNEAFEIFNNDVTSILDRNAKNSLFAYPAQCNFSGTKYPLQWIKKTQDGALSRLYNSNKWYCLLDAAAYVSTNFLDLSKYKPDFVCVSIYKIFGYPTGLGALLVKNESERVLIKKYYGGGTVSMALSMENIAIPRPILHERFEDGTISFLDILAIKHGFDTFKRLNLNMNLISEHTFSLARYVYYQLIKLRHSNNEPAAVLYHDTIFEDRTHQDGIINFNLRRSNGEYIGYAEVLHIANLFGIQLRTGCFCNPGSCQRPLNLTSEDVIKHYEKGHVCGDQNDLIDGVPTGSVRISFGYMSTKKDADEFLKMIGECFVERPCVTKMPENFGILKENYLKTFSLFPNSSSTTDDEINKHKNEIKNKDNSFSAPKKIEIDNSFSNIRTINGSLENIYIYPVKSCGAFEIDSSWRLVLTGFQYDREWMIVDSSGVCLTQKRNTNLCRIKPNINLKENLLELCYGSKKKSIDNMQF</sequence>
<dbReference type="EMBL" id="LJIG01002503">
    <property type="protein sequence ID" value="KRT84437.1"/>
    <property type="molecule type" value="Genomic_DNA"/>
</dbReference>
<dbReference type="PANTHER" id="PTHR14237">
    <property type="entry name" value="MOLYBDOPTERIN COFACTOR SULFURASE MOSC"/>
    <property type="match status" value="1"/>
</dbReference>
<keyword evidence="4" id="KW-1185">Reference proteome</keyword>
<reference evidence="3 4" key="1">
    <citation type="submission" date="2015-09" db="EMBL/GenBank/DDBJ databases">
        <title>Draft genome of the scarab beetle Oryctes borbonicus.</title>
        <authorList>
            <person name="Meyer J.M."/>
            <person name="Markov G.V."/>
            <person name="Baskaran P."/>
            <person name="Herrmann M."/>
            <person name="Sommer R.J."/>
            <person name="Roedelsperger C."/>
        </authorList>
    </citation>
    <scope>NUCLEOTIDE SEQUENCE [LARGE SCALE GENOMIC DNA]</scope>
    <source>
        <strain evidence="3">OB123</strain>
        <tissue evidence="3">Whole animal</tissue>
    </source>
</reference>
<proteinExistence type="predicted"/>
<dbReference type="InterPro" id="IPR005303">
    <property type="entry name" value="MOCOS_middle"/>
</dbReference>
<dbReference type="Proteomes" id="UP000051574">
    <property type="component" value="Unassembled WGS sequence"/>
</dbReference>
<accession>A0A0T6BAW3</accession>
<protein>
    <recommendedName>
        <fullName evidence="5">Molybdenum cofactor sulfurase</fullName>
    </recommendedName>
</protein>
<dbReference type="SUPFAM" id="SSF53383">
    <property type="entry name" value="PLP-dependent transferases"/>
    <property type="match status" value="1"/>
</dbReference>
<dbReference type="OrthoDB" id="420046at2759"/>
<dbReference type="Pfam" id="PF03476">
    <property type="entry name" value="MOSC_N"/>
    <property type="match status" value="1"/>
</dbReference>
<dbReference type="Gene3D" id="3.40.640.10">
    <property type="entry name" value="Type I PLP-dependent aspartate aminotransferase-like (Major domain)"/>
    <property type="match status" value="1"/>
</dbReference>
<dbReference type="GO" id="GO:0008265">
    <property type="term" value="F:molybdenum cofactor sulfurtransferase activity"/>
    <property type="evidence" value="ECO:0007669"/>
    <property type="project" value="TreeGrafter"/>
</dbReference>
<feature type="non-terminal residue" evidence="3">
    <location>
        <position position="1"/>
    </location>
</feature>
<dbReference type="Pfam" id="PF00266">
    <property type="entry name" value="Aminotran_5"/>
    <property type="match status" value="1"/>
</dbReference>
<dbReference type="AlphaFoldDB" id="A0A0T6BAW3"/>
<organism evidence="3 4">
    <name type="scientific">Oryctes borbonicus</name>
    <dbReference type="NCBI Taxonomy" id="1629725"/>
    <lineage>
        <taxon>Eukaryota</taxon>
        <taxon>Metazoa</taxon>
        <taxon>Ecdysozoa</taxon>
        <taxon>Arthropoda</taxon>
        <taxon>Hexapoda</taxon>
        <taxon>Insecta</taxon>
        <taxon>Pterygota</taxon>
        <taxon>Neoptera</taxon>
        <taxon>Endopterygota</taxon>
        <taxon>Coleoptera</taxon>
        <taxon>Polyphaga</taxon>
        <taxon>Scarabaeiformia</taxon>
        <taxon>Scarabaeidae</taxon>
        <taxon>Dynastinae</taxon>
        <taxon>Oryctes</taxon>
    </lineage>
</organism>
<feature type="domain" description="Molybdenum cofactor sulfurase middle" evidence="2">
    <location>
        <begin position="517"/>
        <end position="587"/>
    </location>
</feature>
<comment type="caution">
    <text evidence="3">The sequence shown here is derived from an EMBL/GenBank/DDBJ whole genome shotgun (WGS) entry which is preliminary data.</text>
</comment>
<dbReference type="InterPro" id="IPR000192">
    <property type="entry name" value="Aminotrans_V_dom"/>
</dbReference>
<name>A0A0T6BAW3_9SCAR</name>
<evidence type="ECO:0000259" key="2">
    <source>
        <dbReference type="Pfam" id="PF03476"/>
    </source>
</evidence>
<dbReference type="GO" id="GO:0043545">
    <property type="term" value="P:molybdopterin cofactor metabolic process"/>
    <property type="evidence" value="ECO:0007669"/>
    <property type="project" value="TreeGrafter"/>
</dbReference>
<dbReference type="PANTHER" id="PTHR14237:SF80">
    <property type="entry name" value="MOLYBDENUM COFACTOR SULFURASE"/>
    <property type="match status" value="1"/>
</dbReference>
<feature type="domain" description="Aminotransferase class V" evidence="1">
    <location>
        <begin position="17"/>
        <end position="436"/>
    </location>
</feature>
<evidence type="ECO:0000313" key="4">
    <source>
        <dbReference type="Proteomes" id="UP000051574"/>
    </source>
</evidence>
<evidence type="ECO:0008006" key="5">
    <source>
        <dbReference type="Google" id="ProtNLM"/>
    </source>
</evidence>
<dbReference type="InterPro" id="IPR015424">
    <property type="entry name" value="PyrdxlP-dep_Trfase"/>
</dbReference>
<dbReference type="InterPro" id="IPR015421">
    <property type="entry name" value="PyrdxlP-dep_Trfase_major"/>
</dbReference>
<dbReference type="InterPro" id="IPR015422">
    <property type="entry name" value="PyrdxlP-dep_Trfase_small"/>
</dbReference>
<dbReference type="SUPFAM" id="SSF141673">
    <property type="entry name" value="MOSC N-terminal domain-like"/>
    <property type="match status" value="1"/>
</dbReference>